<feature type="signal peptide" evidence="4">
    <location>
        <begin position="1"/>
        <end position="30"/>
    </location>
</feature>
<reference evidence="5" key="1">
    <citation type="submission" date="2021-04" db="EMBL/GenBank/DDBJ databases">
        <authorList>
            <person name="Karlyshev A.V."/>
        </authorList>
    </citation>
    <scope>NUCLEOTIDE SEQUENCE</scope>
    <source>
        <strain evidence="5">LMG 29479</strain>
    </source>
</reference>
<dbReference type="GO" id="GO:0006508">
    <property type="term" value="P:proteolysis"/>
    <property type="evidence" value="ECO:0007669"/>
    <property type="project" value="InterPro"/>
</dbReference>
<organism evidence="5">
    <name type="scientific">Coralloluteibacterium stylophorae</name>
    <dbReference type="NCBI Taxonomy" id="1776034"/>
    <lineage>
        <taxon>Bacteria</taxon>
        <taxon>Pseudomonadati</taxon>
        <taxon>Pseudomonadota</taxon>
        <taxon>Gammaproteobacteria</taxon>
        <taxon>Lysobacterales</taxon>
        <taxon>Lysobacteraceae</taxon>
        <taxon>Coralloluteibacterium</taxon>
    </lineage>
</organism>
<protein>
    <submittedName>
        <fullName evidence="5">D-alanyl-D-alanine carboxypeptidase/D-alanyl-D-alanine-endopeptidase</fullName>
        <ecNumber evidence="5">3.4.16.4</ecNumber>
    </submittedName>
</protein>
<dbReference type="Pfam" id="PF02113">
    <property type="entry name" value="Peptidase_S13"/>
    <property type="match status" value="1"/>
</dbReference>
<dbReference type="GO" id="GO:0000270">
    <property type="term" value="P:peptidoglycan metabolic process"/>
    <property type="evidence" value="ECO:0007669"/>
    <property type="project" value="TreeGrafter"/>
</dbReference>
<name>A0A8J7VTU6_9GAMM</name>
<comment type="similarity">
    <text evidence="1">Belongs to the peptidase S13 family.</text>
</comment>
<dbReference type="InterPro" id="IPR000667">
    <property type="entry name" value="Peptidase_S13"/>
</dbReference>
<dbReference type="GO" id="GO:0009002">
    <property type="term" value="F:serine-type D-Ala-D-Ala carboxypeptidase activity"/>
    <property type="evidence" value="ECO:0007669"/>
    <property type="project" value="UniProtKB-EC"/>
</dbReference>
<dbReference type="PROSITE" id="PS51257">
    <property type="entry name" value="PROKAR_LIPOPROTEIN"/>
    <property type="match status" value="1"/>
</dbReference>
<evidence type="ECO:0000256" key="1">
    <source>
        <dbReference type="ARBA" id="ARBA00006096"/>
    </source>
</evidence>
<dbReference type="PRINTS" id="PR00922">
    <property type="entry name" value="DADACBPTASE3"/>
</dbReference>
<evidence type="ECO:0000313" key="5">
    <source>
        <dbReference type="EMBL" id="MBR0563112.1"/>
    </source>
</evidence>
<feature type="compositionally biased region" description="Pro residues" evidence="3">
    <location>
        <begin position="45"/>
        <end position="61"/>
    </location>
</feature>
<dbReference type="SUPFAM" id="SSF56601">
    <property type="entry name" value="beta-lactamase/transpeptidase-like"/>
    <property type="match status" value="1"/>
</dbReference>
<dbReference type="PANTHER" id="PTHR30023">
    <property type="entry name" value="D-ALANYL-D-ALANINE CARBOXYPEPTIDASE"/>
    <property type="match status" value="1"/>
</dbReference>
<evidence type="ECO:0000256" key="4">
    <source>
        <dbReference type="SAM" id="SignalP"/>
    </source>
</evidence>
<dbReference type="PANTHER" id="PTHR30023:SF0">
    <property type="entry name" value="PENICILLIN-SENSITIVE CARBOXYPEPTIDASE A"/>
    <property type="match status" value="1"/>
</dbReference>
<dbReference type="EC" id="3.4.16.4" evidence="5"/>
<comment type="caution">
    <text evidence="5">The sequence shown here is derived from an EMBL/GenBank/DDBJ whole genome shotgun (WGS) entry which is preliminary data.</text>
</comment>
<accession>A0A8J7VTU6</accession>
<keyword evidence="2 5" id="KW-0378">Hydrolase</keyword>
<dbReference type="NCBIfam" id="TIGR00666">
    <property type="entry name" value="PBP4"/>
    <property type="match status" value="1"/>
</dbReference>
<feature type="region of interest" description="Disordered" evidence="3">
    <location>
        <begin position="37"/>
        <end position="61"/>
    </location>
</feature>
<dbReference type="EMBL" id="JAGQFT010000100">
    <property type="protein sequence ID" value="MBR0563112.1"/>
    <property type="molecule type" value="Genomic_DNA"/>
</dbReference>
<dbReference type="AlphaFoldDB" id="A0A8J7VTU6"/>
<feature type="chain" id="PRO_5035148562" evidence="4">
    <location>
        <begin position="31"/>
        <end position="548"/>
    </location>
</feature>
<sequence length="548" mass="55994">MLRLHRTAPSAGRRASAACLALLLAACASAPVAPPAAPAVEPAARPAPPRPSAPLPPPPASDAPLQARIAAFVAQPRFAAADWGVQVVALDSGTTLAARQAGKLAIPASNAKLYSAAMALHALGPDHRFVTRLAATATPAADGTLAGDLVLVGGGDPVLGLDAEGRADTGWADALASALAARGQRRVRGDLLADETLYAGPPTPSGWEAADLLTAYAPPVPALSVQGNAFGLTIARDGQACCRFGVDPQAAGVEVLDRLDHSGVGATDELGLYRPLGSSGLVVHGRVSAAPSVRGFRLAAPDPARMAAALLREALAHAGIVVDGGIRVRRWPDTPVPAPQPLAEVASPPLAEIVRRALKDSDNLIAQHLWLQAGRAAQAAGSCATPGAIPRTAEAWGRCALDALLADAGIPRDEVLLEEGSGLSRRDLVTPRATTALIAWTQRQPWAAAYLDALPVAGVDGTLRNRFRGTPLQGRLRAKTGTVRYSNALSGVVTFAGGRPLAFSLLLDRYEPPRDAQGRPVGPSAREDIDALAALIAGAGGTAGSDSP</sequence>
<evidence type="ECO:0000256" key="2">
    <source>
        <dbReference type="ARBA" id="ARBA00022801"/>
    </source>
</evidence>
<dbReference type="Gene3D" id="3.40.710.10">
    <property type="entry name" value="DD-peptidase/beta-lactamase superfamily"/>
    <property type="match status" value="2"/>
</dbReference>
<evidence type="ECO:0000256" key="3">
    <source>
        <dbReference type="SAM" id="MobiDB-lite"/>
    </source>
</evidence>
<proteinExistence type="inferred from homology"/>
<keyword evidence="5" id="KW-0645">Protease</keyword>
<keyword evidence="5" id="KW-0121">Carboxypeptidase</keyword>
<gene>
    <name evidence="5" type="primary">dacB</name>
    <name evidence="5" type="ORF">KB893_11390</name>
</gene>
<keyword evidence="4" id="KW-0732">Signal</keyword>
<dbReference type="InterPro" id="IPR012338">
    <property type="entry name" value="Beta-lactam/transpept-like"/>
</dbReference>